<reference evidence="6" key="2">
    <citation type="journal article" date="2022" name="Res Sq">
        <title>Comparative Genomics Reveals Insights into the Divergent Evolution of Astigmatic Mites and Household Pest Adaptations.</title>
        <authorList>
            <person name="Xiong Q."/>
            <person name="Wan A.T.-Y."/>
            <person name="Liu X.-Y."/>
            <person name="Fung C.S.-H."/>
            <person name="Xiao X."/>
            <person name="Malainual N."/>
            <person name="Hou J."/>
            <person name="Wang L."/>
            <person name="Wang M."/>
            <person name="Yang K."/>
            <person name="Cui Y."/>
            <person name="Leung E."/>
            <person name="Nong W."/>
            <person name="Shin S.-K."/>
            <person name="Au S."/>
            <person name="Jeong K.Y."/>
            <person name="Chew F.T."/>
            <person name="Hui J."/>
            <person name="Leung T.F."/>
            <person name="Tungtrongchitr A."/>
            <person name="Zhong N."/>
            <person name="Liu Z."/>
            <person name="Tsui S."/>
        </authorList>
    </citation>
    <scope>NUCLEOTIDE SEQUENCE</scope>
    <source>
        <strain evidence="6">Derf</strain>
        <tissue evidence="6">Whole organism</tissue>
    </source>
</reference>
<proteinExistence type="inferred from homology"/>
<dbReference type="PROSITE" id="PS00640">
    <property type="entry name" value="THIOL_PROTEASE_ASN"/>
    <property type="match status" value="1"/>
</dbReference>
<evidence type="ECO:0000259" key="4">
    <source>
        <dbReference type="SMART" id="SM00645"/>
    </source>
</evidence>
<dbReference type="PRINTS" id="PR00705">
    <property type="entry name" value="PAPAIN"/>
</dbReference>
<feature type="signal peptide" evidence="3">
    <location>
        <begin position="1"/>
        <end position="21"/>
    </location>
</feature>
<dbReference type="InterPro" id="IPR000668">
    <property type="entry name" value="Peptidase_C1A_C"/>
</dbReference>
<reference evidence="6" key="1">
    <citation type="submission" date="2013-05" db="EMBL/GenBank/DDBJ databases">
        <authorList>
            <person name="Yim A.K.Y."/>
            <person name="Chan T.F."/>
            <person name="Ji K.M."/>
            <person name="Liu X.Y."/>
            <person name="Zhou J.W."/>
            <person name="Li R.Q."/>
            <person name="Yang K.Y."/>
            <person name="Li J."/>
            <person name="Li M."/>
            <person name="Law P.T.W."/>
            <person name="Wu Y.L."/>
            <person name="Cai Z.L."/>
            <person name="Qin H."/>
            <person name="Bao Y."/>
            <person name="Leung R.K.K."/>
            <person name="Ng P.K.S."/>
            <person name="Zou J."/>
            <person name="Zhong X.J."/>
            <person name="Ran P.X."/>
            <person name="Zhong N.S."/>
            <person name="Liu Z.G."/>
            <person name="Tsui S.K.W."/>
        </authorList>
    </citation>
    <scope>NUCLEOTIDE SEQUENCE</scope>
    <source>
        <strain evidence="6">Derf</strain>
        <tissue evidence="6">Whole organism</tissue>
    </source>
</reference>
<evidence type="ECO:0000256" key="1">
    <source>
        <dbReference type="ARBA" id="ARBA00008455"/>
    </source>
</evidence>
<keyword evidence="3" id="KW-0732">Signal</keyword>
<dbReference type="Proteomes" id="UP000790347">
    <property type="component" value="Unassembled WGS sequence"/>
</dbReference>
<dbReference type="Pfam" id="PF00112">
    <property type="entry name" value="Peptidase_C1"/>
    <property type="match status" value="1"/>
</dbReference>
<evidence type="ECO:0000256" key="2">
    <source>
        <dbReference type="ARBA" id="ARBA00023157"/>
    </source>
</evidence>
<dbReference type="PROSITE" id="PS00639">
    <property type="entry name" value="THIOL_PROTEASE_HIS"/>
    <property type="match status" value="1"/>
</dbReference>
<dbReference type="GO" id="GO:0006508">
    <property type="term" value="P:proteolysis"/>
    <property type="evidence" value="ECO:0007669"/>
    <property type="project" value="InterPro"/>
</dbReference>
<dbReference type="PANTHER" id="PTHR12411">
    <property type="entry name" value="CYSTEINE PROTEASE FAMILY C1-RELATED"/>
    <property type="match status" value="1"/>
</dbReference>
<feature type="chain" id="PRO_5037000113" description="Der f 1 allergen" evidence="3">
    <location>
        <begin position="22"/>
        <end position="331"/>
    </location>
</feature>
<keyword evidence="2" id="KW-1015">Disulfide bond</keyword>
<dbReference type="EMBL" id="ASGP02000002">
    <property type="protein sequence ID" value="KAH9521418.1"/>
    <property type="molecule type" value="Genomic_DNA"/>
</dbReference>
<dbReference type="AlphaFoldDB" id="A0A922I8M8"/>
<keyword evidence="7" id="KW-1185">Reference proteome</keyword>
<comment type="similarity">
    <text evidence="1">Belongs to the peptidase C1 family.</text>
</comment>
<evidence type="ECO:0000256" key="3">
    <source>
        <dbReference type="SAM" id="SignalP"/>
    </source>
</evidence>
<dbReference type="InterPro" id="IPR025661">
    <property type="entry name" value="Pept_asp_AS"/>
</dbReference>
<gene>
    <name evidence="6" type="ORF">DERF_005079</name>
</gene>
<dbReference type="InterPro" id="IPR025660">
    <property type="entry name" value="Pept_his_AS"/>
</dbReference>
<dbReference type="GO" id="GO:0008234">
    <property type="term" value="F:cysteine-type peptidase activity"/>
    <property type="evidence" value="ECO:0007669"/>
    <property type="project" value="InterPro"/>
</dbReference>
<comment type="caution">
    <text evidence="6">The sequence shown here is derived from an EMBL/GenBank/DDBJ whole genome shotgun (WGS) entry which is preliminary data.</text>
</comment>
<sequence length="331" mass="38269">MKFALTFVILLVFSIYHNNNASPTSIRTFEEFKRQFNKQYQSIEHEEIARKNFQETLRYVQANQDKAVINEYADLSAEEFADGYLMNVQDVQDLEAEMDAHKEYFDDPDCELHGDFNPPKEFDLRPHLTPIKKQIKNCGCCWALSTISCVETAYLAQKNVSLQLSTQELVNCAKEHGCKKGTVLDGIEYIMANGTTTEEACPFISEESTCDQSKKPRYEISNWCYFKPVEDDIRKNLVLRRTSVSVSMNIKNLKAFVHYDGSFVIRENSFPSIGNKSYHAVNIVGFGTKDDIDHWIVRNSWGEKWGDKGYFYVERDINLWGIKDWAFTTIV</sequence>
<feature type="domain" description="Peptidase C1A papain C-terminal" evidence="4">
    <location>
        <begin position="118"/>
        <end position="330"/>
    </location>
</feature>
<organism evidence="6 7">
    <name type="scientific">Dermatophagoides farinae</name>
    <name type="common">American house dust mite</name>
    <dbReference type="NCBI Taxonomy" id="6954"/>
    <lineage>
        <taxon>Eukaryota</taxon>
        <taxon>Metazoa</taxon>
        <taxon>Ecdysozoa</taxon>
        <taxon>Arthropoda</taxon>
        <taxon>Chelicerata</taxon>
        <taxon>Arachnida</taxon>
        <taxon>Acari</taxon>
        <taxon>Acariformes</taxon>
        <taxon>Sarcoptiformes</taxon>
        <taxon>Astigmata</taxon>
        <taxon>Psoroptidia</taxon>
        <taxon>Analgoidea</taxon>
        <taxon>Pyroglyphidae</taxon>
        <taxon>Dermatophagoidinae</taxon>
        <taxon>Dermatophagoides</taxon>
    </lineage>
</organism>
<dbReference type="Gene3D" id="3.90.70.10">
    <property type="entry name" value="Cysteine proteinases"/>
    <property type="match status" value="1"/>
</dbReference>
<dbReference type="SUPFAM" id="SSF54001">
    <property type="entry name" value="Cysteine proteinases"/>
    <property type="match status" value="1"/>
</dbReference>
<evidence type="ECO:0000259" key="5">
    <source>
        <dbReference type="SMART" id="SM00848"/>
    </source>
</evidence>
<name>A0A922I8M8_DERFA</name>
<feature type="domain" description="Cathepsin propeptide inhibitor" evidence="5">
    <location>
        <begin position="29"/>
        <end position="80"/>
    </location>
</feature>
<evidence type="ECO:0000313" key="6">
    <source>
        <dbReference type="EMBL" id="KAH9521418.1"/>
    </source>
</evidence>
<dbReference type="InterPro" id="IPR013128">
    <property type="entry name" value="Peptidase_C1A"/>
</dbReference>
<dbReference type="InterPro" id="IPR038765">
    <property type="entry name" value="Papain-like_cys_pep_sf"/>
</dbReference>
<dbReference type="CDD" id="cd02248">
    <property type="entry name" value="Peptidase_C1A"/>
    <property type="match status" value="1"/>
</dbReference>
<dbReference type="SMART" id="SM00645">
    <property type="entry name" value="Pept_C1"/>
    <property type="match status" value="1"/>
</dbReference>
<evidence type="ECO:0008006" key="8">
    <source>
        <dbReference type="Google" id="ProtNLM"/>
    </source>
</evidence>
<protein>
    <recommendedName>
        <fullName evidence="8">Der f 1 allergen</fullName>
    </recommendedName>
</protein>
<dbReference type="InterPro" id="IPR013201">
    <property type="entry name" value="Prot_inhib_I29"/>
</dbReference>
<accession>A0A922I8M8</accession>
<dbReference type="InterPro" id="IPR039417">
    <property type="entry name" value="Peptidase_C1A_papain-like"/>
</dbReference>
<dbReference type="Pfam" id="PF08246">
    <property type="entry name" value="Inhibitor_I29"/>
    <property type="match status" value="1"/>
</dbReference>
<evidence type="ECO:0000313" key="7">
    <source>
        <dbReference type="Proteomes" id="UP000790347"/>
    </source>
</evidence>
<dbReference type="SMART" id="SM00848">
    <property type="entry name" value="Inhibitor_I29"/>
    <property type="match status" value="1"/>
</dbReference>